<comment type="caution">
    <text evidence="2">The sequence shown here is derived from an EMBL/GenBank/DDBJ whole genome shotgun (WGS) entry which is preliminary data.</text>
</comment>
<name>A0AAN8SDR2_POLSC</name>
<feature type="compositionally biased region" description="Pro residues" evidence="1">
    <location>
        <begin position="16"/>
        <end position="26"/>
    </location>
</feature>
<dbReference type="AlphaFoldDB" id="A0AAN8SDR2"/>
<evidence type="ECO:0000313" key="3">
    <source>
        <dbReference type="Proteomes" id="UP001372834"/>
    </source>
</evidence>
<dbReference type="EMBL" id="JAWJWE010000001">
    <property type="protein sequence ID" value="KAK6644059.1"/>
    <property type="molecule type" value="Genomic_DNA"/>
</dbReference>
<protein>
    <submittedName>
        <fullName evidence="2">Uncharacterized protein</fullName>
    </submittedName>
</protein>
<accession>A0AAN8SDR2</accession>
<dbReference type="Proteomes" id="UP001372834">
    <property type="component" value="Unassembled WGS sequence"/>
</dbReference>
<evidence type="ECO:0000313" key="2">
    <source>
        <dbReference type="EMBL" id="KAK6644059.1"/>
    </source>
</evidence>
<gene>
    <name evidence="2" type="ORF">RUM43_000324</name>
</gene>
<proteinExistence type="predicted"/>
<feature type="compositionally biased region" description="Polar residues" evidence="1">
    <location>
        <begin position="28"/>
        <end position="48"/>
    </location>
</feature>
<evidence type="ECO:0000256" key="1">
    <source>
        <dbReference type="SAM" id="MobiDB-lite"/>
    </source>
</evidence>
<reference evidence="2 3" key="1">
    <citation type="submission" date="2023-10" db="EMBL/GenBank/DDBJ databases">
        <title>Genomes of two closely related lineages of the louse Polyplax serrata with different host specificities.</title>
        <authorList>
            <person name="Martinu J."/>
            <person name="Tarabai H."/>
            <person name="Stefka J."/>
            <person name="Hypsa V."/>
        </authorList>
    </citation>
    <scope>NUCLEOTIDE SEQUENCE [LARGE SCALE GENOMIC DNA]</scope>
    <source>
        <strain evidence="2">HR10_N</strain>
    </source>
</reference>
<sequence>MTQQRRIDVPDNVPGLSPPPPPPPSSPHSKVTWVSDTGNEPSSTNSESVGHFIGLMCLFSTPLRYARH</sequence>
<organism evidence="2 3">
    <name type="scientific">Polyplax serrata</name>
    <name type="common">Common mouse louse</name>
    <dbReference type="NCBI Taxonomy" id="468196"/>
    <lineage>
        <taxon>Eukaryota</taxon>
        <taxon>Metazoa</taxon>
        <taxon>Ecdysozoa</taxon>
        <taxon>Arthropoda</taxon>
        <taxon>Hexapoda</taxon>
        <taxon>Insecta</taxon>
        <taxon>Pterygota</taxon>
        <taxon>Neoptera</taxon>
        <taxon>Paraneoptera</taxon>
        <taxon>Psocodea</taxon>
        <taxon>Troctomorpha</taxon>
        <taxon>Phthiraptera</taxon>
        <taxon>Anoplura</taxon>
        <taxon>Polyplacidae</taxon>
        <taxon>Polyplax</taxon>
    </lineage>
</organism>
<feature type="region of interest" description="Disordered" evidence="1">
    <location>
        <begin position="1"/>
        <end position="48"/>
    </location>
</feature>